<organism evidence="1 2">
    <name type="scientific">Coemansia aciculifera</name>
    <dbReference type="NCBI Taxonomy" id="417176"/>
    <lineage>
        <taxon>Eukaryota</taxon>
        <taxon>Fungi</taxon>
        <taxon>Fungi incertae sedis</taxon>
        <taxon>Zoopagomycota</taxon>
        <taxon>Kickxellomycotina</taxon>
        <taxon>Kickxellomycetes</taxon>
        <taxon>Kickxellales</taxon>
        <taxon>Kickxellaceae</taxon>
        <taxon>Coemansia</taxon>
    </lineage>
</organism>
<keyword evidence="2" id="KW-1185">Reference proteome</keyword>
<name>A0ACC1M6P8_9FUNG</name>
<protein>
    <submittedName>
        <fullName evidence="1">Uncharacterized protein</fullName>
    </submittedName>
</protein>
<reference evidence="1" key="1">
    <citation type="submission" date="2022-07" db="EMBL/GenBank/DDBJ databases">
        <title>Phylogenomic reconstructions and comparative analyses of Kickxellomycotina fungi.</title>
        <authorList>
            <person name="Reynolds N.K."/>
            <person name="Stajich J.E."/>
            <person name="Barry K."/>
            <person name="Grigoriev I.V."/>
            <person name="Crous P."/>
            <person name="Smith M.E."/>
        </authorList>
    </citation>
    <scope>NUCLEOTIDE SEQUENCE</scope>
    <source>
        <strain evidence="1">CBS 190363</strain>
    </source>
</reference>
<dbReference type="Proteomes" id="UP001139981">
    <property type="component" value="Unassembled WGS sequence"/>
</dbReference>
<accession>A0ACC1M6P8</accession>
<dbReference type="EMBL" id="JANBVB010000042">
    <property type="protein sequence ID" value="KAJ2898953.1"/>
    <property type="molecule type" value="Genomic_DNA"/>
</dbReference>
<proteinExistence type="predicted"/>
<gene>
    <name evidence="1" type="ORF">IWW38_001172</name>
</gene>
<sequence>MSASGMQGAPATKLWLASIGAFSMLATTFGWWGVLRLQLAPALTRNWQWWRPLTSLGGFPVLSKVIVAQILGYQLRSVERLLGTRRFVSFLVVSGIVGQTLTLAGMLLVRVNAVASGPYVLLFACVHQFYLLVPPPPLRAQYVPSVLGAVGVTGNWTVYATAALLLALPRFAMIPTVWPAIAGVLVSMVYSADVAGLKRWRLPVWAEEKARRWIAPMLESSSPPQTTGAERVDVAEAGENAELNVDFIAGMFPDVDRERIGSILRLAGNDPNRAVAALLNSNGSS</sequence>
<evidence type="ECO:0000313" key="1">
    <source>
        <dbReference type="EMBL" id="KAJ2898953.1"/>
    </source>
</evidence>
<evidence type="ECO:0000313" key="2">
    <source>
        <dbReference type="Proteomes" id="UP001139981"/>
    </source>
</evidence>
<comment type="caution">
    <text evidence="1">The sequence shown here is derived from an EMBL/GenBank/DDBJ whole genome shotgun (WGS) entry which is preliminary data.</text>
</comment>